<keyword evidence="2" id="KW-1185">Reference proteome</keyword>
<gene>
    <name evidence="1" type="ORF">BXT84_11165</name>
</gene>
<accession>A0ABN5H1D2</accession>
<organism evidence="1 2">
    <name type="scientific">Sulfobacillus thermotolerans</name>
    <dbReference type="NCBI Taxonomy" id="338644"/>
    <lineage>
        <taxon>Bacteria</taxon>
        <taxon>Bacillati</taxon>
        <taxon>Bacillota</taxon>
        <taxon>Clostridia</taxon>
        <taxon>Eubacteriales</taxon>
        <taxon>Clostridiales Family XVII. Incertae Sedis</taxon>
        <taxon>Sulfobacillus</taxon>
    </lineage>
</organism>
<dbReference type="EMBL" id="CP019454">
    <property type="protein sequence ID" value="AUW94430.1"/>
    <property type="molecule type" value="Genomic_DNA"/>
</dbReference>
<name>A0ABN5H1D2_9FIRM</name>
<evidence type="ECO:0008006" key="3">
    <source>
        <dbReference type="Google" id="ProtNLM"/>
    </source>
</evidence>
<evidence type="ECO:0000313" key="1">
    <source>
        <dbReference type="EMBL" id="AUW94430.1"/>
    </source>
</evidence>
<protein>
    <recommendedName>
        <fullName evidence="3">Glutamate decarboxylase</fullName>
    </recommendedName>
</protein>
<reference evidence="1 2" key="1">
    <citation type="journal article" date="2019" name="Sci. Rep.">
        <title>Sulfobacillus thermotolerans: new insights into resistance and metabolic capacities of acidophilic chemolithotrophs.</title>
        <authorList>
            <person name="Panyushkina A.E."/>
            <person name="Babenko V.V."/>
            <person name="Nikitina A.S."/>
            <person name="Selezneva O.V."/>
            <person name="Tsaplina I.A."/>
            <person name="Letarova M.A."/>
            <person name="Kostryukova E.S."/>
            <person name="Letarov A.V."/>
        </authorList>
    </citation>
    <scope>NUCLEOTIDE SEQUENCE [LARGE SCALE GENOMIC DNA]</scope>
    <source>
        <strain evidence="1 2">Kr1</strain>
    </source>
</reference>
<dbReference type="Proteomes" id="UP000325292">
    <property type="component" value="Chromosome"/>
</dbReference>
<proteinExistence type="predicted"/>
<sequence length="67" mass="7563">MWTVVYIAPTKAIAERVQALLEQESFLVTLKIVELDENDRGTIEVQVPEGEAEEATELIAEHLGRLR</sequence>
<evidence type="ECO:0000313" key="2">
    <source>
        <dbReference type="Proteomes" id="UP000325292"/>
    </source>
</evidence>
<dbReference type="RefSeq" id="WP_103376376.1">
    <property type="nucleotide sequence ID" value="NZ_CP133983.1"/>
</dbReference>